<evidence type="ECO:0000313" key="3">
    <source>
        <dbReference type="Proteomes" id="UP000824230"/>
    </source>
</evidence>
<protein>
    <submittedName>
        <fullName evidence="2">Lantibiotic immunity ABC transporter MutG family permease subunit</fullName>
    </submittedName>
</protein>
<organism evidence="2 3">
    <name type="scientific">Candidatus Blautia pullistercoris</name>
    <dbReference type="NCBI Taxonomy" id="2838499"/>
    <lineage>
        <taxon>Bacteria</taxon>
        <taxon>Bacillati</taxon>
        <taxon>Bacillota</taxon>
        <taxon>Clostridia</taxon>
        <taxon>Lachnospirales</taxon>
        <taxon>Lachnospiraceae</taxon>
        <taxon>Blautia</taxon>
    </lineage>
</organism>
<dbReference type="InterPro" id="IPR022294">
    <property type="entry name" value="ABC-transptr_permeasesu"/>
</dbReference>
<dbReference type="EMBL" id="DXFG01000301">
    <property type="protein sequence ID" value="HIX38796.1"/>
    <property type="molecule type" value="Genomic_DNA"/>
</dbReference>
<dbReference type="CDD" id="cd21808">
    <property type="entry name" value="ABC-2_lan_permease_MutG"/>
    <property type="match status" value="1"/>
</dbReference>
<sequence>MRVLLSEWLRTKRTAIRWFIFGLPVFLAGCTVVYLTLSPGSTQDFAFEGFFTIWSGIMIPVSVGILGGAVIREEELAGNFNGFLSFGVSRAKIFLGKFMLVVICTFVCTLLAAMILGCGMNLFVPCGADMKVFLLAAVFTSIGAVPLLVLHLWISLAWGWGASIGLSFGGLLMAVIFGTTSLGASVWKFIPWTWPVKLGLLPGTVYIQPADGNFRTLVNQAAETGITALSAVFIALVLLLSTGILWFAKWEGRRPGE</sequence>
<dbReference type="Proteomes" id="UP000824230">
    <property type="component" value="Unassembled WGS sequence"/>
</dbReference>
<keyword evidence="1" id="KW-0472">Membrane</keyword>
<keyword evidence="1" id="KW-1133">Transmembrane helix</keyword>
<dbReference type="Pfam" id="PF12730">
    <property type="entry name" value="ABC2_membrane_4"/>
    <property type="match status" value="1"/>
</dbReference>
<feature type="transmembrane region" description="Helical" evidence="1">
    <location>
        <begin position="49"/>
        <end position="71"/>
    </location>
</feature>
<evidence type="ECO:0000256" key="1">
    <source>
        <dbReference type="SAM" id="Phobius"/>
    </source>
</evidence>
<dbReference type="PROSITE" id="PS51257">
    <property type="entry name" value="PROKAR_LIPOPROTEIN"/>
    <property type="match status" value="1"/>
</dbReference>
<comment type="caution">
    <text evidence="2">The sequence shown here is derived from an EMBL/GenBank/DDBJ whole genome shotgun (WGS) entry which is preliminary data.</text>
</comment>
<evidence type="ECO:0000313" key="2">
    <source>
        <dbReference type="EMBL" id="HIX38796.1"/>
    </source>
</evidence>
<proteinExistence type="predicted"/>
<feature type="transmembrane region" description="Helical" evidence="1">
    <location>
        <begin position="226"/>
        <end position="248"/>
    </location>
</feature>
<feature type="transmembrane region" description="Helical" evidence="1">
    <location>
        <begin position="166"/>
        <end position="190"/>
    </location>
</feature>
<name>A0A9D2ANL6_9FIRM</name>
<gene>
    <name evidence="2" type="ORF">H9738_13170</name>
</gene>
<dbReference type="NCBIfam" id="TIGR03733">
    <property type="entry name" value="lanti_perm_MutG"/>
    <property type="match status" value="1"/>
</dbReference>
<accession>A0A9D2ANL6</accession>
<feature type="transmembrane region" description="Helical" evidence="1">
    <location>
        <begin position="15"/>
        <end position="37"/>
    </location>
</feature>
<reference evidence="2" key="2">
    <citation type="submission" date="2021-04" db="EMBL/GenBank/DDBJ databases">
        <authorList>
            <person name="Gilroy R."/>
        </authorList>
    </citation>
    <scope>NUCLEOTIDE SEQUENCE</scope>
    <source>
        <strain evidence="2">ChiHjej12B11-1927</strain>
    </source>
</reference>
<reference evidence="2" key="1">
    <citation type="journal article" date="2021" name="PeerJ">
        <title>Extensive microbial diversity within the chicken gut microbiome revealed by metagenomics and culture.</title>
        <authorList>
            <person name="Gilroy R."/>
            <person name="Ravi A."/>
            <person name="Getino M."/>
            <person name="Pursley I."/>
            <person name="Horton D.L."/>
            <person name="Alikhan N.F."/>
            <person name="Baker D."/>
            <person name="Gharbi K."/>
            <person name="Hall N."/>
            <person name="Watson M."/>
            <person name="Adriaenssens E.M."/>
            <person name="Foster-Nyarko E."/>
            <person name="Jarju S."/>
            <person name="Secka A."/>
            <person name="Antonio M."/>
            <person name="Oren A."/>
            <person name="Chaudhuri R.R."/>
            <person name="La Ragione R."/>
            <person name="Hildebrand F."/>
            <person name="Pallen M.J."/>
        </authorList>
    </citation>
    <scope>NUCLEOTIDE SEQUENCE</scope>
    <source>
        <strain evidence="2">ChiHjej12B11-1927</strain>
    </source>
</reference>
<feature type="transmembrane region" description="Helical" evidence="1">
    <location>
        <begin position="130"/>
        <end position="154"/>
    </location>
</feature>
<feature type="transmembrane region" description="Helical" evidence="1">
    <location>
        <begin position="98"/>
        <end position="124"/>
    </location>
</feature>
<keyword evidence="1" id="KW-0812">Transmembrane</keyword>
<dbReference type="AlphaFoldDB" id="A0A9D2ANL6"/>